<dbReference type="Gene3D" id="3.20.20.150">
    <property type="entry name" value="Divalent-metal-dependent TIM barrel enzymes"/>
    <property type="match status" value="1"/>
</dbReference>
<feature type="non-terminal residue" evidence="1">
    <location>
        <position position="176"/>
    </location>
</feature>
<dbReference type="SUPFAM" id="SSF51658">
    <property type="entry name" value="Xylose isomerase-like"/>
    <property type="match status" value="1"/>
</dbReference>
<evidence type="ECO:0000313" key="1">
    <source>
        <dbReference type="EMBL" id="GAF80239.1"/>
    </source>
</evidence>
<protein>
    <recommendedName>
        <fullName evidence="2">Xylose isomerase-like TIM barrel domain-containing protein</fullName>
    </recommendedName>
</protein>
<gene>
    <name evidence="1" type="ORF">S01H1_01449</name>
</gene>
<sequence length="176" mass="20781">MVNEMEVACLEKILLTSQIFTNIKEALDYAKKNNYYGVELYLNKMRLMLNPQKTEEFFNELNQYPELYFSFHLPTSDVEIGHKDKFYAETSLKYLMMYIDFLRPWLTKQKYRPIFTLHIGANSIPMELLNWETSKDNLKKLGQYVSKANGCLHLENLKMGWTAEPKKLIDLVKYAG</sequence>
<comment type="caution">
    <text evidence="1">The sequence shown here is derived from an EMBL/GenBank/DDBJ whole genome shotgun (WGS) entry which is preliminary data.</text>
</comment>
<dbReference type="EMBL" id="BARS01000628">
    <property type="protein sequence ID" value="GAF80239.1"/>
    <property type="molecule type" value="Genomic_DNA"/>
</dbReference>
<organism evidence="1">
    <name type="scientific">marine sediment metagenome</name>
    <dbReference type="NCBI Taxonomy" id="412755"/>
    <lineage>
        <taxon>unclassified sequences</taxon>
        <taxon>metagenomes</taxon>
        <taxon>ecological metagenomes</taxon>
    </lineage>
</organism>
<dbReference type="InterPro" id="IPR036237">
    <property type="entry name" value="Xyl_isomerase-like_sf"/>
</dbReference>
<accession>X0SGV0</accession>
<reference evidence="1" key="1">
    <citation type="journal article" date="2014" name="Front. Microbiol.">
        <title>High frequency of phylogenetically diverse reductive dehalogenase-homologous genes in deep subseafloor sedimentary metagenomes.</title>
        <authorList>
            <person name="Kawai M."/>
            <person name="Futagami T."/>
            <person name="Toyoda A."/>
            <person name="Takaki Y."/>
            <person name="Nishi S."/>
            <person name="Hori S."/>
            <person name="Arai W."/>
            <person name="Tsubouchi T."/>
            <person name="Morono Y."/>
            <person name="Uchiyama I."/>
            <person name="Ito T."/>
            <person name="Fujiyama A."/>
            <person name="Inagaki F."/>
            <person name="Takami H."/>
        </authorList>
    </citation>
    <scope>NUCLEOTIDE SEQUENCE</scope>
    <source>
        <strain evidence="1">Expedition CK06-06</strain>
    </source>
</reference>
<dbReference type="AlphaFoldDB" id="X0SGV0"/>
<evidence type="ECO:0008006" key="2">
    <source>
        <dbReference type="Google" id="ProtNLM"/>
    </source>
</evidence>
<name>X0SGV0_9ZZZZ</name>
<proteinExistence type="predicted"/>